<evidence type="ECO:0000256" key="4">
    <source>
        <dbReference type="ARBA" id="ARBA00022989"/>
    </source>
</evidence>
<comment type="subcellular location">
    <subcellularLocation>
        <location evidence="1">Membrane</location>
        <topology evidence="1">Multi-pass membrane protein</topology>
    </subcellularLocation>
</comment>
<name>A0A4Q4MDF1_9PLEO</name>
<dbReference type="AlphaFoldDB" id="A0A4Q4MDF1"/>
<evidence type="ECO:0000313" key="7">
    <source>
        <dbReference type="EMBL" id="RYN48676.1"/>
    </source>
</evidence>
<proteinExistence type="predicted"/>
<feature type="transmembrane region" description="Helical" evidence="6">
    <location>
        <begin position="244"/>
        <end position="261"/>
    </location>
</feature>
<organism evidence="7 8">
    <name type="scientific">Alternaria tenuissima</name>
    <dbReference type="NCBI Taxonomy" id="119927"/>
    <lineage>
        <taxon>Eukaryota</taxon>
        <taxon>Fungi</taxon>
        <taxon>Dikarya</taxon>
        <taxon>Ascomycota</taxon>
        <taxon>Pezizomycotina</taxon>
        <taxon>Dothideomycetes</taxon>
        <taxon>Pleosporomycetidae</taxon>
        <taxon>Pleosporales</taxon>
        <taxon>Pleosporineae</taxon>
        <taxon>Pleosporaceae</taxon>
        <taxon>Alternaria</taxon>
        <taxon>Alternaria sect. Alternaria</taxon>
        <taxon>Alternaria alternata complex</taxon>
    </lineage>
</organism>
<evidence type="ECO:0000256" key="3">
    <source>
        <dbReference type="ARBA" id="ARBA00022692"/>
    </source>
</evidence>
<feature type="transmembrane region" description="Helical" evidence="6">
    <location>
        <begin position="485"/>
        <end position="504"/>
    </location>
</feature>
<comment type="caution">
    <text evidence="7">The sequence shown here is derived from an EMBL/GenBank/DDBJ whole genome shotgun (WGS) entry which is preliminary data.</text>
</comment>
<evidence type="ECO:0000256" key="1">
    <source>
        <dbReference type="ARBA" id="ARBA00004141"/>
    </source>
</evidence>
<evidence type="ECO:0000256" key="2">
    <source>
        <dbReference type="ARBA" id="ARBA00022448"/>
    </source>
</evidence>
<dbReference type="PANTHER" id="PTHR45649:SF5">
    <property type="entry name" value="GABA TRANSPORTER (EUROFUNG)-RELATED"/>
    <property type="match status" value="1"/>
</dbReference>
<keyword evidence="2" id="KW-0813">Transport</keyword>
<sequence length="520" mass="56885">MKMTEKTLVSSECDITSTNKETVQDAVESQRANGAGGLEGGALHRYINTPSSVNFNFLMQCSWEASAVTFQFALSNGGPASIVYGSIFAWAGTILVALSLAEMSSMDPTVGAQYRWSATFAPRWNRFFGLMQGWITVFAWVCSCASNPALIANIVVGLASFNNQGYVSQRWHTTLIMCAATAIPFIGNLWLPRFINILETVGAICHVGFFLAGVITLLVMAQKSSTEYVFQTLTKDVSGWDNSAVAWGIGLITVTYPLCGFDSIIHMSDEVKQARTRVPRSIIFSVVVNGLMQLIYMITVLFTIGDAKRVSASPLPIIEVYYQATGSKAATNLFIFMLIYIIFVSFFNVFASVSRLVWAFSRDGGLPCSSAFAKVHPTFGVPVNALYLSALCVCILALINVGSSTAFNAIISLTALGLYLSYFLPVLFLLWHRMSRTAPSPIPWGPFRLGIAGPYINIGALCYILFTFIWMPLPTVLPLDRFNMNYAGPILGAIILGAALDWSWNGKRRFRVPVASQSLE</sequence>
<reference evidence="8" key="1">
    <citation type="journal article" date="2019" name="bioRxiv">
        <title>Genomics, evolutionary history and diagnostics of the Alternaria alternata species group including apple and Asian pear pathotypes.</title>
        <authorList>
            <person name="Armitage A.D."/>
            <person name="Cockerton H.M."/>
            <person name="Sreenivasaprasad S."/>
            <person name="Woodhall J.W."/>
            <person name="Lane C.R."/>
            <person name="Harrison R.J."/>
            <person name="Clarkson J.P."/>
        </authorList>
    </citation>
    <scope>NUCLEOTIDE SEQUENCE [LARGE SCALE GENOMIC DNA]</scope>
    <source>
        <strain evidence="8">FERA 1082</strain>
    </source>
</reference>
<keyword evidence="5 6" id="KW-0472">Membrane</keyword>
<protein>
    <recommendedName>
        <fullName evidence="9">Choline transport protein</fullName>
    </recommendedName>
</protein>
<dbReference type="Pfam" id="PF13520">
    <property type="entry name" value="AA_permease_2"/>
    <property type="match status" value="1"/>
</dbReference>
<feature type="transmembrane region" description="Helical" evidence="6">
    <location>
        <begin position="282"/>
        <end position="304"/>
    </location>
</feature>
<keyword evidence="3 6" id="KW-0812">Transmembrane</keyword>
<evidence type="ECO:0000256" key="6">
    <source>
        <dbReference type="SAM" id="Phobius"/>
    </source>
</evidence>
<feature type="transmembrane region" description="Helical" evidence="6">
    <location>
        <begin position="405"/>
        <end position="431"/>
    </location>
</feature>
<feature type="transmembrane region" description="Helical" evidence="6">
    <location>
        <begin position="203"/>
        <end position="224"/>
    </location>
</feature>
<dbReference type="InterPro" id="IPR002293">
    <property type="entry name" value="AA/rel_permease1"/>
</dbReference>
<feature type="transmembrane region" description="Helical" evidence="6">
    <location>
        <begin position="133"/>
        <end position="159"/>
    </location>
</feature>
<feature type="transmembrane region" description="Helical" evidence="6">
    <location>
        <begin position="333"/>
        <end position="358"/>
    </location>
</feature>
<feature type="transmembrane region" description="Helical" evidence="6">
    <location>
        <begin position="82"/>
        <end position="101"/>
    </location>
</feature>
<feature type="transmembrane region" description="Helical" evidence="6">
    <location>
        <begin position="452"/>
        <end position="473"/>
    </location>
</feature>
<dbReference type="PIRSF" id="PIRSF006060">
    <property type="entry name" value="AA_transporter"/>
    <property type="match status" value="1"/>
</dbReference>
<keyword evidence="4 6" id="KW-1133">Transmembrane helix</keyword>
<dbReference type="Proteomes" id="UP000292402">
    <property type="component" value="Unassembled WGS sequence"/>
</dbReference>
<evidence type="ECO:0000313" key="8">
    <source>
        <dbReference type="Proteomes" id="UP000292402"/>
    </source>
</evidence>
<dbReference type="PANTHER" id="PTHR45649">
    <property type="entry name" value="AMINO-ACID PERMEASE BAT1"/>
    <property type="match status" value="1"/>
</dbReference>
<dbReference type="GO" id="GO:0022857">
    <property type="term" value="F:transmembrane transporter activity"/>
    <property type="evidence" value="ECO:0007669"/>
    <property type="project" value="InterPro"/>
</dbReference>
<accession>A0A4Q4MDF1</accession>
<feature type="transmembrane region" description="Helical" evidence="6">
    <location>
        <begin position="379"/>
        <end position="399"/>
    </location>
</feature>
<dbReference type="Gene3D" id="1.20.1740.10">
    <property type="entry name" value="Amino acid/polyamine transporter I"/>
    <property type="match status" value="1"/>
</dbReference>
<evidence type="ECO:0008006" key="9">
    <source>
        <dbReference type="Google" id="ProtNLM"/>
    </source>
</evidence>
<feature type="transmembrane region" description="Helical" evidence="6">
    <location>
        <begin position="171"/>
        <end position="191"/>
    </location>
</feature>
<gene>
    <name evidence="7" type="ORF">AA0114_g6977</name>
</gene>
<dbReference type="GO" id="GO:0016020">
    <property type="term" value="C:membrane"/>
    <property type="evidence" value="ECO:0007669"/>
    <property type="project" value="UniProtKB-SubCell"/>
</dbReference>
<evidence type="ECO:0000256" key="5">
    <source>
        <dbReference type="ARBA" id="ARBA00023136"/>
    </source>
</evidence>
<dbReference type="EMBL" id="PDXA01000022">
    <property type="protein sequence ID" value="RYN48676.1"/>
    <property type="molecule type" value="Genomic_DNA"/>
</dbReference>